<evidence type="ECO:0000313" key="3">
    <source>
        <dbReference type="Proteomes" id="UP000238801"/>
    </source>
</evidence>
<reference evidence="2 3" key="1">
    <citation type="submission" date="2018-03" db="EMBL/GenBank/DDBJ databases">
        <title>Genomic Encyclopedia of Archaeal and Bacterial Type Strains, Phase II (KMG-II): from individual species to whole genera.</title>
        <authorList>
            <person name="Goeker M."/>
        </authorList>
    </citation>
    <scope>NUCLEOTIDE SEQUENCE [LARGE SCALE GENOMIC DNA]</scope>
    <source>
        <strain evidence="2 3">DSM 29318</strain>
    </source>
</reference>
<dbReference type="EMBL" id="PVTT01000001">
    <property type="protein sequence ID" value="PRY95607.1"/>
    <property type="molecule type" value="Genomic_DNA"/>
</dbReference>
<evidence type="ECO:0008006" key="4">
    <source>
        <dbReference type="Google" id="ProtNLM"/>
    </source>
</evidence>
<dbReference type="Proteomes" id="UP000238801">
    <property type="component" value="Unassembled WGS sequence"/>
</dbReference>
<name>A0A2T0X9L1_9RHOB</name>
<keyword evidence="1" id="KW-0472">Membrane</keyword>
<gene>
    <name evidence="2" type="ORF">BCF33_1229</name>
</gene>
<keyword evidence="3" id="KW-1185">Reference proteome</keyword>
<sequence length="73" mass="7753">MTLRPTHELHERRRSRNVGLGLTLIGFIVVVFAISVVKINGTGAVEGFDHVARPALAVPETLDAPAPLPGEDG</sequence>
<keyword evidence="1" id="KW-1133">Transmembrane helix</keyword>
<proteinExistence type="predicted"/>
<evidence type="ECO:0000256" key="1">
    <source>
        <dbReference type="SAM" id="Phobius"/>
    </source>
</evidence>
<evidence type="ECO:0000313" key="2">
    <source>
        <dbReference type="EMBL" id="PRY95607.1"/>
    </source>
</evidence>
<comment type="caution">
    <text evidence="2">The sequence shown here is derived from an EMBL/GenBank/DDBJ whole genome shotgun (WGS) entry which is preliminary data.</text>
</comment>
<organism evidence="2 3">
    <name type="scientific">Hasllibacter halocynthiae</name>
    <dbReference type="NCBI Taxonomy" id="595589"/>
    <lineage>
        <taxon>Bacteria</taxon>
        <taxon>Pseudomonadati</taxon>
        <taxon>Pseudomonadota</taxon>
        <taxon>Alphaproteobacteria</taxon>
        <taxon>Rhodobacterales</taxon>
        <taxon>Roseobacteraceae</taxon>
        <taxon>Hasllibacter</taxon>
    </lineage>
</organism>
<dbReference type="OrthoDB" id="7871759at2"/>
<dbReference type="AlphaFoldDB" id="A0A2T0X9L1"/>
<accession>A0A2T0X9L1</accession>
<dbReference type="RefSeq" id="WP_106159969.1">
    <property type="nucleotide sequence ID" value="NZ_PVTT01000001.1"/>
</dbReference>
<feature type="transmembrane region" description="Helical" evidence="1">
    <location>
        <begin position="20"/>
        <end position="39"/>
    </location>
</feature>
<keyword evidence="1" id="KW-0812">Transmembrane</keyword>
<protein>
    <recommendedName>
        <fullName evidence="4">Cytochrome C oxidase assembly protein</fullName>
    </recommendedName>
</protein>